<sequence>MGKTFEFSKLFINLLFTVLSLVVILPFVLVIAVSLTDEKSLTANGYQFIPESFSLDAYRYLLDAPDILLRAYGVTFTITIIGALTGLLLTAMTAYVISRQDYRYNRATTFYVFFTMLFSGGLVPSYILITQYLHLKDSLLALILPILLSPFNIMVMKGFMSKIPLEIIESAKIDGAREFRIFFRIILPLSTPALATLGLLISFTYWNEWFNAMLYIDDPNKVPLQLLLVRTLNSIEFLTTNSEFTGQLGIDLSSFPNSSARMAIAVLAGGPMLVIFPFFQRFFVKGLTVGSLKG</sequence>
<evidence type="ECO:0000313" key="9">
    <source>
        <dbReference type="EMBL" id="MBP2111992.1"/>
    </source>
</evidence>
<dbReference type="PANTHER" id="PTHR43744:SF9">
    <property type="entry name" value="POLYGALACTURONAN_RHAMNOGALACTURONAN TRANSPORT SYSTEM PERMEASE PROTEIN YTCP"/>
    <property type="match status" value="1"/>
</dbReference>
<feature type="transmembrane region" description="Helical" evidence="7">
    <location>
        <begin position="139"/>
        <end position="160"/>
    </location>
</feature>
<dbReference type="EMBL" id="JAGGLV010000005">
    <property type="protein sequence ID" value="MBP2111992.1"/>
    <property type="molecule type" value="Genomic_DNA"/>
</dbReference>
<feature type="transmembrane region" description="Helical" evidence="7">
    <location>
        <begin position="181"/>
        <end position="206"/>
    </location>
</feature>
<protein>
    <submittedName>
        <fullName evidence="9">Aldouronate transport system permease protein</fullName>
    </submittedName>
</protein>
<evidence type="ECO:0000256" key="7">
    <source>
        <dbReference type="RuleBase" id="RU363032"/>
    </source>
</evidence>
<keyword evidence="6 7" id="KW-0472">Membrane</keyword>
<dbReference type="InterPro" id="IPR000515">
    <property type="entry name" value="MetI-like"/>
</dbReference>
<dbReference type="SUPFAM" id="SSF161098">
    <property type="entry name" value="MetI-like"/>
    <property type="match status" value="1"/>
</dbReference>
<feature type="transmembrane region" description="Helical" evidence="7">
    <location>
        <begin position="71"/>
        <end position="97"/>
    </location>
</feature>
<evidence type="ECO:0000313" key="10">
    <source>
        <dbReference type="Proteomes" id="UP000773462"/>
    </source>
</evidence>
<evidence type="ECO:0000256" key="5">
    <source>
        <dbReference type="ARBA" id="ARBA00022989"/>
    </source>
</evidence>
<keyword evidence="4 7" id="KW-0812">Transmembrane</keyword>
<feature type="transmembrane region" description="Helical" evidence="7">
    <location>
        <begin position="262"/>
        <end position="284"/>
    </location>
</feature>
<dbReference type="PROSITE" id="PS50928">
    <property type="entry name" value="ABC_TM1"/>
    <property type="match status" value="1"/>
</dbReference>
<comment type="similarity">
    <text evidence="7">Belongs to the binding-protein-dependent transport system permease family.</text>
</comment>
<reference evidence="9 10" key="1">
    <citation type="submission" date="2021-03" db="EMBL/GenBank/DDBJ databases">
        <title>Genomic Encyclopedia of Type Strains, Phase IV (KMG-IV): sequencing the most valuable type-strain genomes for metagenomic binning, comparative biology and taxonomic classification.</title>
        <authorList>
            <person name="Goeker M."/>
        </authorList>
    </citation>
    <scope>NUCLEOTIDE SEQUENCE [LARGE SCALE GENOMIC DNA]</scope>
    <source>
        <strain evidence="9 10">DSM 101953</strain>
    </source>
</reference>
<evidence type="ECO:0000256" key="4">
    <source>
        <dbReference type="ARBA" id="ARBA00022692"/>
    </source>
</evidence>
<organism evidence="9 10">
    <name type="scientific">Paenibacillus silagei</name>
    <dbReference type="NCBI Taxonomy" id="1670801"/>
    <lineage>
        <taxon>Bacteria</taxon>
        <taxon>Bacillati</taxon>
        <taxon>Bacillota</taxon>
        <taxon>Bacilli</taxon>
        <taxon>Bacillales</taxon>
        <taxon>Paenibacillaceae</taxon>
        <taxon>Paenibacillus</taxon>
    </lineage>
</organism>
<dbReference type="Gene3D" id="1.10.3720.10">
    <property type="entry name" value="MetI-like"/>
    <property type="match status" value="1"/>
</dbReference>
<dbReference type="Pfam" id="PF00528">
    <property type="entry name" value="BPD_transp_1"/>
    <property type="match status" value="1"/>
</dbReference>
<dbReference type="Proteomes" id="UP000773462">
    <property type="component" value="Unassembled WGS sequence"/>
</dbReference>
<proteinExistence type="inferred from homology"/>
<keyword evidence="3" id="KW-1003">Cell membrane</keyword>
<comment type="subcellular location">
    <subcellularLocation>
        <location evidence="1 7">Cell membrane</location>
        <topology evidence="1 7">Multi-pass membrane protein</topology>
    </subcellularLocation>
</comment>
<name>A0ABS4NPJ9_9BACL</name>
<keyword evidence="10" id="KW-1185">Reference proteome</keyword>
<keyword evidence="5 7" id="KW-1133">Transmembrane helix</keyword>
<gene>
    <name evidence="9" type="ORF">J2Z70_002133</name>
</gene>
<evidence type="ECO:0000256" key="1">
    <source>
        <dbReference type="ARBA" id="ARBA00004651"/>
    </source>
</evidence>
<evidence type="ECO:0000256" key="6">
    <source>
        <dbReference type="ARBA" id="ARBA00023136"/>
    </source>
</evidence>
<comment type="caution">
    <text evidence="9">The sequence shown here is derived from an EMBL/GenBank/DDBJ whole genome shotgun (WGS) entry which is preliminary data.</text>
</comment>
<evidence type="ECO:0000259" key="8">
    <source>
        <dbReference type="PROSITE" id="PS50928"/>
    </source>
</evidence>
<accession>A0ABS4NPJ9</accession>
<evidence type="ECO:0000256" key="3">
    <source>
        <dbReference type="ARBA" id="ARBA00022475"/>
    </source>
</evidence>
<dbReference type="RefSeq" id="WP_036732429.1">
    <property type="nucleotide sequence ID" value="NZ_JAGGLV010000005.1"/>
</dbReference>
<keyword evidence="2 7" id="KW-0813">Transport</keyword>
<dbReference type="InterPro" id="IPR035906">
    <property type="entry name" value="MetI-like_sf"/>
</dbReference>
<dbReference type="PANTHER" id="PTHR43744">
    <property type="entry name" value="ABC TRANSPORTER PERMEASE PROTEIN MG189-RELATED-RELATED"/>
    <property type="match status" value="1"/>
</dbReference>
<dbReference type="CDD" id="cd06261">
    <property type="entry name" value="TM_PBP2"/>
    <property type="match status" value="1"/>
</dbReference>
<feature type="domain" description="ABC transmembrane type-1" evidence="8">
    <location>
        <begin position="72"/>
        <end position="279"/>
    </location>
</feature>
<evidence type="ECO:0000256" key="2">
    <source>
        <dbReference type="ARBA" id="ARBA00022448"/>
    </source>
</evidence>
<feature type="transmembrane region" description="Helical" evidence="7">
    <location>
        <begin position="109"/>
        <end position="133"/>
    </location>
</feature>
<feature type="transmembrane region" description="Helical" evidence="7">
    <location>
        <begin position="12"/>
        <end position="35"/>
    </location>
</feature>